<evidence type="ECO:0000259" key="2">
    <source>
        <dbReference type="SMART" id="SM01190"/>
    </source>
</evidence>
<feature type="transmembrane region" description="Helical" evidence="1">
    <location>
        <begin position="12"/>
        <end position="30"/>
    </location>
</feature>
<feature type="domain" description="GOLD" evidence="2">
    <location>
        <begin position="29"/>
        <end position="248"/>
    </location>
</feature>
<dbReference type="Pfam" id="PF01105">
    <property type="entry name" value="EMP24_GP25L"/>
    <property type="match status" value="1"/>
</dbReference>
<dbReference type="EMBL" id="OA882397">
    <property type="protein sequence ID" value="CAD7275118.1"/>
    <property type="molecule type" value="Genomic_DNA"/>
</dbReference>
<sequence length="253" mass="28234">MGSFYDSSSLNTFHVMCLVFWSFIGPCRPLQFDLKPMSTRCLSEGVQKDETVLVRFNVTLAHDHFIKKPETEEVVDASHPVPAVHITATDHSGQILAKRQYVRGPGSFLSTSDFREAVTICFASIALIGPEKTLSDADFSALIVASSNPDSFVLNIRLDVDHDNNNAAEANRDQGSTTTIKEDLLLRKLLLDTDAIAKRFAAMIENCEEFHGSHEFTKKRFTNFCAISLAGLFSVTIWQFVCLVKLFSHKQLL</sequence>
<dbReference type="InterPro" id="IPR009038">
    <property type="entry name" value="GOLD_dom"/>
</dbReference>
<accession>A0A7R9BGY8</accession>
<dbReference type="EMBL" id="CAJPEX010000360">
    <property type="protein sequence ID" value="CAG0915270.1"/>
    <property type="molecule type" value="Genomic_DNA"/>
</dbReference>
<keyword evidence="1" id="KW-0812">Transmembrane</keyword>
<feature type="transmembrane region" description="Helical" evidence="1">
    <location>
        <begin position="224"/>
        <end position="247"/>
    </location>
</feature>
<keyword evidence="1" id="KW-0472">Membrane</keyword>
<gene>
    <name evidence="3" type="ORF">NMOB1V02_LOCUS2921</name>
</gene>
<evidence type="ECO:0000256" key="1">
    <source>
        <dbReference type="SAM" id="Phobius"/>
    </source>
</evidence>
<protein>
    <recommendedName>
        <fullName evidence="2">GOLD domain-containing protein</fullName>
    </recommendedName>
</protein>
<evidence type="ECO:0000313" key="4">
    <source>
        <dbReference type="Proteomes" id="UP000678499"/>
    </source>
</evidence>
<dbReference type="Proteomes" id="UP000678499">
    <property type="component" value="Unassembled WGS sequence"/>
</dbReference>
<evidence type="ECO:0000313" key="3">
    <source>
        <dbReference type="EMBL" id="CAD7275118.1"/>
    </source>
</evidence>
<dbReference type="SMART" id="SM01190">
    <property type="entry name" value="EMP24_GP25L"/>
    <property type="match status" value="1"/>
</dbReference>
<name>A0A7R9BGY8_9CRUS</name>
<reference evidence="3" key="1">
    <citation type="submission" date="2020-11" db="EMBL/GenBank/DDBJ databases">
        <authorList>
            <person name="Tran Van P."/>
        </authorList>
    </citation>
    <scope>NUCLEOTIDE SEQUENCE</scope>
</reference>
<keyword evidence="4" id="KW-1185">Reference proteome</keyword>
<keyword evidence="1" id="KW-1133">Transmembrane helix</keyword>
<proteinExistence type="predicted"/>
<organism evidence="3">
    <name type="scientific">Notodromas monacha</name>
    <dbReference type="NCBI Taxonomy" id="399045"/>
    <lineage>
        <taxon>Eukaryota</taxon>
        <taxon>Metazoa</taxon>
        <taxon>Ecdysozoa</taxon>
        <taxon>Arthropoda</taxon>
        <taxon>Crustacea</taxon>
        <taxon>Oligostraca</taxon>
        <taxon>Ostracoda</taxon>
        <taxon>Podocopa</taxon>
        <taxon>Podocopida</taxon>
        <taxon>Cypridocopina</taxon>
        <taxon>Cypridoidea</taxon>
        <taxon>Cyprididae</taxon>
        <taxon>Notodromas</taxon>
    </lineage>
</organism>
<dbReference type="AlphaFoldDB" id="A0A7R9BGY8"/>